<organism evidence="1 2">
    <name type="scientific">Dipteronia dyeriana</name>
    <dbReference type="NCBI Taxonomy" id="168575"/>
    <lineage>
        <taxon>Eukaryota</taxon>
        <taxon>Viridiplantae</taxon>
        <taxon>Streptophyta</taxon>
        <taxon>Embryophyta</taxon>
        <taxon>Tracheophyta</taxon>
        <taxon>Spermatophyta</taxon>
        <taxon>Magnoliopsida</taxon>
        <taxon>eudicotyledons</taxon>
        <taxon>Gunneridae</taxon>
        <taxon>Pentapetalae</taxon>
        <taxon>rosids</taxon>
        <taxon>malvids</taxon>
        <taxon>Sapindales</taxon>
        <taxon>Sapindaceae</taxon>
        <taxon>Hippocastanoideae</taxon>
        <taxon>Acereae</taxon>
        <taxon>Dipteronia</taxon>
    </lineage>
</organism>
<dbReference type="PANTHER" id="PTHR36617:SF5">
    <property type="entry name" value="OS05G0421675 PROTEIN"/>
    <property type="match status" value="1"/>
</dbReference>
<dbReference type="Proteomes" id="UP001280121">
    <property type="component" value="Unassembled WGS sequence"/>
</dbReference>
<sequence>MNKALLAKWIWRFGKDNKELWRRVICSNYGLNECSLFWPEQMSNNASYFVKSVGSLLKDGSHTARVIRNSFSAIIGCGDRVQFWNEVKIEGKPLREVFPRVFVLALKKLGTVKDFGVWADSKWVWHIPTRRPLFDWEQDQWRVFTTFLNCITI</sequence>
<protein>
    <recommendedName>
        <fullName evidence="3">Reverse transcriptase zinc-binding domain-containing protein</fullName>
    </recommendedName>
</protein>
<evidence type="ECO:0000313" key="2">
    <source>
        <dbReference type="Proteomes" id="UP001280121"/>
    </source>
</evidence>
<comment type="caution">
    <text evidence="1">The sequence shown here is derived from an EMBL/GenBank/DDBJ whole genome shotgun (WGS) entry which is preliminary data.</text>
</comment>
<gene>
    <name evidence="1" type="ORF">Ddye_013924</name>
</gene>
<name>A0AAD9X7W5_9ROSI</name>
<dbReference type="EMBL" id="JANJYI010000004">
    <property type="protein sequence ID" value="KAK2654068.1"/>
    <property type="molecule type" value="Genomic_DNA"/>
</dbReference>
<keyword evidence="2" id="KW-1185">Reference proteome</keyword>
<accession>A0AAD9X7W5</accession>
<evidence type="ECO:0008006" key="3">
    <source>
        <dbReference type="Google" id="ProtNLM"/>
    </source>
</evidence>
<reference evidence="1" key="1">
    <citation type="journal article" date="2023" name="Plant J.">
        <title>Genome sequences and population genomics provide insights into the demographic history, inbreeding, and mutation load of two 'living fossil' tree species of Dipteronia.</title>
        <authorList>
            <person name="Feng Y."/>
            <person name="Comes H.P."/>
            <person name="Chen J."/>
            <person name="Zhu S."/>
            <person name="Lu R."/>
            <person name="Zhang X."/>
            <person name="Li P."/>
            <person name="Qiu J."/>
            <person name="Olsen K.M."/>
            <person name="Qiu Y."/>
        </authorList>
    </citation>
    <scope>NUCLEOTIDE SEQUENCE</scope>
    <source>
        <strain evidence="1">KIB01</strain>
    </source>
</reference>
<dbReference type="PANTHER" id="PTHR36617">
    <property type="entry name" value="PROTEIN, PUTATIVE-RELATED"/>
    <property type="match status" value="1"/>
</dbReference>
<proteinExistence type="predicted"/>
<evidence type="ECO:0000313" key="1">
    <source>
        <dbReference type="EMBL" id="KAK2654068.1"/>
    </source>
</evidence>
<dbReference type="AlphaFoldDB" id="A0AAD9X7W5"/>